<dbReference type="Gene3D" id="2.30.150.10">
    <property type="entry name" value="DNA-directed RNA polymerase, beta subunit, external 1 domain"/>
    <property type="match status" value="1"/>
</dbReference>
<dbReference type="eggNOG" id="COG0085">
    <property type="taxonomic scope" value="Bacteria"/>
</dbReference>
<dbReference type="Proteomes" id="UP000030066">
    <property type="component" value="Chromosome"/>
</dbReference>
<dbReference type="GO" id="GO:0032549">
    <property type="term" value="F:ribonucleoside binding"/>
    <property type="evidence" value="ECO:0007669"/>
    <property type="project" value="InterPro"/>
</dbReference>
<dbReference type="Gene3D" id="3.90.1100.10">
    <property type="match status" value="2"/>
</dbReference>
<name>A0A097SS58_9BACT</name>
<evidence type="ECO:0000256" key="4">
    <source>
        <dbReference type="ARBA" id="ARBA00023163"/>
    </source>
</evidence>
<keyword evidence="2 6" id="KW-0808">Transferase</keyword>
<dbReference type="Pfam" id="PF10385">
    <property type="entry name" value="RNA_pol_Rpb2_45"/>
    <property type="match status" value="1"/>
</dbReference>
<evidence type="ECO:0000259" key="14">
    <source>
        <dbReference type="Pfam" id="PF10385"/>
    </source>
</evidence>
<evidence type="ECO:0000256" key="5">
    <source>
        <dbReference type="ARBA" id="ARBA00048552"/>
    </source>
</evidence>
<comment type="catalytic activity">
    <reaction evidence="5 6 8">
        <text>RNA(n) + a ribonucleoside 5'-triphosphate = RNA(n+1) + diphosphate</text>
        <dbReference type="Rhea" id="RHEA:21248"/>
        <dbReference type="Rhea" id="RHEA-COMP:14527"/>
        <dbReference type="Rhea" id="RHEA-COMP:17342"/>
        <dbReference type="ChEBI" id="CHEBI:33019"/>
        <dbReference type="ChEBI" id="CHEBI:61557"/>
        <dbReference type="ChEBI" id="CHEBI:140395"/>
        <dbReference type="EC" id="2.7.7.6"/>
    </reaction>
</comment>
<reference evidence="15 16" key="1">
    <citation type="journal article" date="2014" name="PLoS ONE">
        <title>An emerging Mycoplasma associated with trichomoniasis, vaginal infection and disease.</title>
        <authorList>
            <consortium name="Vaginal Microbiome Consortium"/>
            <person name="Fettweis J.M."/>
            <person name="Serrano M.G."/>
            <person name="Huang B."/>
            <person name="Brooks J.P."/>
            <person name="Glascock A.L."/>
            <person name="Sheth N.U."/>
            <person name="Strauss J.F.III."/>
            <person name="Jefferson K.K."/>
            <person name="Buck G.A."/>
        </authorList>
    </citation>
    <scope>NUCLEOTIDE SEQUENCE [LARGE SCALE GENOMIC DNA]</scope>
    <source>
        <strain evidence="15 16">VCU_M1</strain>
    </source>
</reference>
<dbReference type="Pfam" id="PF04565">
    <property type="entry name" value="RNA_pol_Rpb2_3"/>
    <property type="match status" value="1"/>
</dbReference>
<comment type="function">
    <text evidence="6 8">DNA-dependent RNA polymerase catalyzes the transcription of DNA into RNA using the four ribonucleoside triphosphates as substrates.</text>
</comment>
<dbReference type="InterPro" id="IPR037034">
    <property type="entry name" value="RNA_pol_Rpb2_2_sf"/>
</dbReference>
<organism evidence="15 16">
    <name type="scientific">Candidatus Malacoplasma girerdii</name>
    <dbReference type="NCBI Taxonomy" id="1318617"/>
    <lineage>
        <taxon>Bacteria</taxon>
        <taxon>Bacillati</taxon>
        <taxon>Mycoplasmatota</taxon>
        <taxon>Mycoplasmoidales</taxon>
        <taxon>Mycoplasmoidaceae</taxon>
        <taxon>Malacoplasma</taxon>
    </lineage>
</organism>
<dbReference type="InterPro" id="IPR042107">
    <property type="entry name" value="DNA-dir_RNA_pol_bsu_ext_1_sf"/>
</dbReference>
<dbReference type="InterPro" id="IPR037033">
    <property type="entry name" value="DNA-dir_RNAP_su2_hyb_sf"/>
</dbReference>
<dbReference type="Pfam" id="PF04560">
    <property type="entry name" value="RNA_pol_Rpb2_7"/>
    <property type="match status" value="1"/>
</dbReference>
<dbReference type="Pfam" id="PF04563">
    <property type="entry name" value="RNA_pol_Rpb2_1"/>
    <property type="match status" value="1"/>
</dbReference>
<evidence type="ECO:0000259" key="12">
    <source>
        <dbReference type="Pfam" id="PF04563"/>
    </source>
</evidence>
<dbReference type="InterPro" id="IPR019462">
    <property type="entry name" value="DNA-dir_RNA_pol_bsu_external_1"/>
</dbReference>
<proteinExistence type="inferred from homology"/>
<feature type="domain" description="DNA-directed RNA polymerase beta subunit external 1" evidence="14">
    <location>
        <begin position="714"/>
        <end position="779"/>
    </location>
</feature>
<dbReference type="CDD" id="cd00653">
    <property type="entry name" value="RNA_pol_B_RPB2"/>
    <property type="match status" value="1"/>
</dbReference>
<protein>
    <recommendedName>
        <fullName evidence="6 8">DNA-directed RNA polymerase subunit beta</fullName>
        <shortName evidence="6">RNAP subunit beta</shortName>
        <ecNumber evidence="6 8">2.7.7.6</ecNumber>
    </recommendedName>
    <alternativeName>
        <fullName evidence="6">RNA polymerase subunit beta</fullName>
    </alternativeName>
    <alternativeName>
        <fullName evidence="6">Transcriptase subunit beta</fullName>
    </alternativeName>
</protein>
<accession>A0A097SS58</accession>
<dbReference type="NCBIfam" id="TIGR02013">
    <property type="entry name" value="rpoB"/>
    <property type="match status" value="1"/>
</dbReference>
<dbReference type="EC" id="2.7.7.6" evidence="6 8"/>
<keyword evidence="16" id="KW-1185">Reference proteome</keyword>
<dbReference type="GO" id="GO:0000428">
    <property type="term" value="C:DNA-directed RNA polymerase complex"/>
    <property type="evidence" value="ECO:0007669"/>
    <property type="project" value="UniProtKB-KW"/>
</dbReference>
<keyword evidence="1 6" id="KW-0240">DNA-directed RNA polymerase</keyword>
<evidence type="ECO:0000313" key="15">
    <source>
        <dbReference type="EMBL" id="AIV03433.1"/>
    </source>
</evidence>
<dbReference type="InterPro" id="IPR007645">
    <property type="entry name" value="RNA_pol_Rpb2_3"/>
</dbReference>
<feature type="domain" description="RNA polymerase Rpb2" evidence="13">
    <location>
        <begin position="636"/>
        <end position="704"/>
    </location>
</feature>
<evidence type="ECO:0000259" key="11">
    <source>
        <dbReference type="Pfam" id="PF04560"/>
    </source>
</evidence>
<feature type="coiled-coil region" evidence="9">
    <location>
        <begin position="306"/>
        <end position="355"/>
    </location>
</feature>
<dbReference type="GO" id="GO:0003899">
    <property type="term" value="F:DNA-directed RNA polymerase activity"/>
    <property type="evidence" value="ECO:0007669"/>
    <property type="project" value="UniProtKB-UniRule"/>
</dbReference>
<dbReference type="STRING" id="1318617.MGM1_0460"/>
<keyword evidence="9" id="KW-0175">Coiled coil</keyword>
<dbReference type="NCBIfam" id="NF001616">
    <property type="entry name" value="PRK00405.1"/>
    <property type="match status" value="1"/>
</dbReference>
<sequence length="1431" mass="161824">MKNKLSYKNVSYSNLVMRRNFQEIDTNFAEPDLLEMQKASYKDFLENKLESLIGSYFPVKHAKNNKYEVHFKGISFADPLNDEETCRNEEKTYERALYADLSLVNNETGEVKRVKKTKSNLSKGLFVANIPMMTEKGTFIINGIEKFVISQIVRAPGIYILNKSQIKLNNKKKINRGYICELLPNKGRLINFWIDESEQTIKAIMRNSVGDNAPSFPATQLLKAFGLTQDEIRRIFRDNVYILNTLYTEPYNHTNILQDFEIVGYRNDVEKLRNSKENIKGSPIDTKLKNAVVEYEDLFLKRKAIYKRYNTEYEKIHIENDELIQQIKTASGAKKKELQAKLEALQENTYKLFEQLHKVDEKMRSVLDIIITEKAAKDLISQLGISTRSIESYSSSKKNPICYQEVIASHFMDNRKYDLTGAGRHHTQHKLHISDRLYQRIIAEDILYKNGKVFLPKDTLILKEELDKFKDAAQHDELKIFEEVKLNTTTKTLTKNTNFVESVLVYADNDEMDLTTPIIGESTLATPSMSLTLVDFICCMSYTLNLPHNIGQYDDIDHLGNKRLRLIDEQLKAKMQIGMARVEKHIKDKLASISIATANEEQQNKVAKRTTVKTIVNTKPFQLMVKNFFNTYQLTQFVDQQNPLSELSNKRRISAMGDGGISRDDPNLDIRDIHYSHYGRICPIETPEGMNIGLIMSLASFTRIDSNGFLTSPYHKVEKGVIKKDVVWMPPLKENEYIICEATVPHDETGKITADRVVCRYRGNQQEFSAKEIDFADIAPRQAVSIAASVIPFLEHDDTTRALMGANMQRQAVPLIHPYAPIVGTGSEYKIAHDSGLTVVAKNSGVIEKADANKIVVLNDDKKRDTYKLIKYRKSNQDTCINQTPIVEVGQRIEANDTMTDGPAMYNGELALGRNPLVAFTTWNGYNYEDAIVISDRLVKEDVYTSITIEEHTVKCLRTKNGDEEITRDLMNVSEYAKRHLDEDGIIMVGSEVKEGDILVGKMTPRGQSDFSPEEKLLQAIFNSKAKNFRESSLKAPHGGEGIVAKIQRFTISNNDELEDDVIELVKVYIAQKRKIQIGDKMSGRHGNKGCISIVAPAADMPFLADGTPVDICLNPLGVPSRMNIGQVLEINLGLSMRQLAQQKAIELIFTTKNDKECLEQFIINFGLKAEKSKVLIKTIKNYCKLHKITTLEQAKKEIGYNEIFLIIKKAGLEIESLNFKAATPVFSGATMDDVLNNLAEANNEVGDLKRLGKMQLFDGKTGEPFDGLTTVGVMYMMKLDHMVDDKIHARAVGPYSKITQQPLGGKSQNGGQRFGEMEVWALEAYGTAHNLQEILTIKSDDVKGRNQTYNAIVRGLDLPTPGLPETFKLLTKQLQGLCLSMDAIYEDGTVIDINNYSSVSEDEAIKQDDINSIQAIETVNAADEWSDDNF</sequence>
<dbReference type="InterPro" id="IPR007641">
    <property type="entry name" value="RNA_pol_Rpb2_7"/>
</dbReference>
<dbReference type="PANTHER" id="PTHR20856">
    <property type="entry name" value="DNA-DIRECTED RNA POLYMERASE I SUBUNIT 2"/>
    <property type="match status" value="1"/>
</dbReference>
<evidence type="ECO:0000256" key="3">
    <source>
        <dbReference type="ARBA" id="ARBA00022695"/>
    </source>
</evidence>
<dbReference type="HAMAP" id="MF_01321">
    <property type="entry name" value="RNApol_bact_RpoB"/>
    <property type="match status" value="1"/>
</dbReference>
<evidence type="ECO:0000259" key="13">
    <source>
        <dbReference type="Pfam" id="PF04565"/>
    </source>
</evidence>
<evidence type="ECO:0000313" key="16">
    <source>
        <dbReference type="Proteomes" id="UP000030066"/>
    </source>
</evidence>
<dbReference type="KEGG" id="mgj:MGM1_0460"/>
<evidence type="ECO:0000256" key="2">
    <source>
        <dbReference type="ARBA" id="ARBA00022679"/>
    </source>
</evidence>
<evidence type="ECO:0000256" key="1">
    <source>
        <dbReference type="ARBA" id="ARBA00022478"/>
    </source>
</evidence>
<dbReference type="GO" id="GO:0006351">
    <property type="term" value="P:DNA-templated transcription"/>
    <property type="evidence" value="ECO:0007669"/>
    <property type="project" value="UniProtKB-UniRule"/>
</dbReference>
<dbReference type="GO" id="GO:0003677">
    <property type="term" value="F:DNA binding"/>
    <property type="evidence" value="ECO:0007669"/>
    <property type="project" value="UniProtKB-UniRule"/>
</dbReference>
<feature type="domain" description="RNA polymerase beta subunit protrusion" evidence="12">
    <location>
        <begin position="33"/>
        <end position="227"/>
    </location>
</feature>
<dbReference type="InterPro" id="IPR010243">
    <property type="entry name" value="RNA_pol_bsu_bac"/>
</dbReference>
<gene>
    <name evidence="6 15" type="primary">rpoB</name>
    <name evidence="15" type="ORF">MGM1_0460</name>
</gene>
<evidence type="ECO:0000259" key="10">
    <source>
        <dbReference type="Pfam" id="PF00562"/>
    </source>
</evidence>
<dbReference type="Gene3D" id="3.90.1800.10">
    <property type="entry name" value="RNA polymerase alpha subunit dimerisation domain"/>
    <property type="match status" value="1"/>
</dbReference>
<feature type="domain" description="DNA-directed RNA polymerase subunit 2 hybrid-binding" evidence="10">
    <location>
        <begin position="840"/>
        <end position="1309"/>
    </location>
</feature>
<dbReference type="InterPro" id="IPR007644">
    <property type="entry name" value="RNA_pol_bsu_protrusion"/>
</dbReference>
<dbReference type="PROSITE" id="PS01166">
    <property type="entry name" value="RNA_POL_BETA"/>
    <property type="match status" value="1"/>
</dbReference>
<feature type="domain" description="RNA polymerase Rpb2" evidence="11">
    <location>
        <begin position="1311"/>
        <end position="1385"/>
    </location>
</feature>
<dbReference type="SUPFAM" id="SSF64484">
    <property type="entry name" value="beta and beta-prime subunits of DNA dependent RNA-polymerase"/>
    <property type="match status" value="1"/>
</dbReference>
<dbReference type="EMBL" id="CP007711">
    <property type="protein sequence ID" value="AIV03433.1"/>
    <property type="molecule type" value="Genomic_DNA"/>
</dbReference>
<evidence type="ECO:0000256" key="8">
    <source>
        <dbReference type="RuleBase" id="RU363031"/>
    </source>
</evidence>
<keyword evidence="4 6" id="KW-0804">Transcription</keyword>
<dbReference type="Pfam" id="PF00562">
    <property type="entry name" value="RNA_pol_Rpb2_6"/>
    <property type="match status" value="1"/>
</dbReference>
<evidence type="ECO:0000256" key="6">
    <source>
        <dbReference type="HAMAP-Rule" id="MF_01321"/>
    </source>
</evidence>
<comment type="subunit">
    <text evidence="6 8">The RNAP catalytic core consists of 2 alpha, 1 beta, 1 beta' and 1 omega subunit. When a sigma factor is associated with the core the holoenzyme is formed, which can initiate transcription.</text>
</comment>
<keyword evidence="3 6" id="KW-0548">Nucleotidyltransferase</keyword>
<dbReference type="InterPro" id="IPR007120">
    <property type="entry name" value="DNA-dir_RNAP_su2_dom"/>
</dbReference>
<dbReference type="Gene3D" id="2.40.270.10">
    <property type="entry name" value="DNA-directed RNA polymerase, subunit 2, domain 6"/>
    <property type="match status" value="2"/>
</dbReference>
<dbReference type="InterPro" id="IPR015712">
    <property type="entry name" value="DNA-dir_RNA_pol_su2"/>
</dbReference>
<dbReference type="Gene3D" id="2.40.50.100">
    <property type="match status" value="1"/>
</dbReference>
<dbReference type="Gene3D" id="3.90.1110.10">
    <property type="entry name" value="RNA polymerase Rpb2, domain 2"/>
    <property type="match status" value="1"/>
</dbReference>
<evidence type="ECO:0000256" key="9">
    <source>
        <dbReference type="SAM" id="Coils"/>
    </source>
</evidence>
<dbReference type="InterPro" id="IPR007121">
    <property type="entry name" value="RNA_pol_bsu_CS"/>
</dbReference>
<dbReference type="HOGENOM" id="CLU_000524_4_1_14"/>
<comment type="similarity">
    <text evidence="6 7">Belongs to the RNA polymerase beta chain family.</text>
</comment>
<evidence type="ECO:0000256" key="7">
    <source>
        <dbReference type="RuleBase" id="RU000434"/>
    </source>
</evidence>